<dbReference type="AlphaFoldDB" id="A0A9D2CDU3"/>
<dbReference type="PANTHER" id="PTHR36435:SF1">
    <property type="entry name" value="CAAX AMINO TERMINAL PROTEASE FAMILY PROTEIN"/>
    <property type="match status" value="1"/>
</dbReference>
<reference evidence="3" key="1">
    <citation type="journal article" date="2021" name="PeerJ">
        <title>Extensive microbial diversity within the chicken gut microbiome revealed by metagenomics and culture.</title>
        <authorList>
            <person name="Gilroy R."/>
            <person name="Ravi A."/>
            <person name="Getino M."/>
            <person name="Pursley I."/>
            <person name="Horton D.L."/>
            <person name="Alikhan N.F."/>
            <person name="Baker D."/>
            <person name="Gharbi K."/>
            <person name="Hall N."/>
            <person name="Watson M."/>
            <person name="Adriaenssens E.M."/>
            <person name="Foster-Nyarko E."/>
            <person name="Jarju S."/>
            <person name="Secka A."/>
            <person name="Antonio M."/>
            <person name="Oren A."/>
            <person name="Chaudhuri R.R."/>
            <person name="La Ragione R."/>
            <person name="Hildebrand F."/>
            <person name="Pallen M.J."/>
        </authorList>
    </citation>
    <scope>NUCLEOTIDE SEQUENCE</scope>
    <source>
        <strain evidence="3">CHK33-7979</strain>
    </source>
</reference>
<keyword evidence="1" id="KW-0472">Membrane</keyword>
<feature type="transmembrane region" description="Helical" evidence="1">
    <location>
        <begin position="219"/>
        <end position="243"/>
    </location>
</feature>
<feature type="transmembrane region" description="Helical" evidence="1">
    <location>
        <begin position="151"/>
        <end position="167"/>
    </location>
</feature>
<feature type="domain" description="CAAX prenyl protease 2/Lysostaphin resistance protein A-like" evidence="2">
    <location>
        <begin position="122"/>
        <end position="205"/>
    </location>
</feature>
<accession>A0A9D2CDU3</accession>
<proteinExistence type="predicted"/>
<name>A0A9D2CDU3_9FIRM</name>
<feature type="transmembrane region" description="Helical" evidence="1">
    <location>
        <begin position="12"/>
        <end position="31"/>
    </location>
</feature>
<keyword evidence="3" id="KW-0645">Protease</keyword>
<feature type="transmembrane region" description="Helical" evidence="1">
    <location>
        <begin position="78"/>
        <end position="99"/>
    </location>
</feature>
<keyword evidence="1" id="KW-1133">Transmembrane helix</keyword>
<protein>
    <submittedName>
        <fullName evidence="3">CPBP family intramembrane metalloprotease</fullName>
    </submittedName>
</protein>
<feature type="transmembrane region" description="Helical" evidence="1">
    <location>
        <begin position="119"/>
        <end position="139"/>
    </location>
</feature>
<feature type="transmembrane region" description="Helical" evidence="1">
    <location>
        <begin position="37"/>
        <end position="57"/>
    </location>
</feature>
<evidence type="ECO:0000256" key="1">
    <source>
        <dbReference type="SAM" id="Phobius"/>
    </source>
</evidence>
<reference evidence="3" key="2">
    <citation type="submission" date="2021-04" db="EMBL/GenBank/DDBJ databases">
        <authorList>
            <person name="Gilroy R."/>
        </authorList>
    </citation>
    <scope>NUCLEOTIDE SEQUENCE</scope>
    <source>
        <strain evidence="3">CHK33-7979</strain>
    </source>
</reference>
<dbReference type="GO" id="GO:0008237">
    <property type="term" value="F:metallopeptidase activity"/>
    <property type="evidence" value="ECO:0007669"/>
    <property type="project" value="UniProtKB-KW"/>
</dbReference>
<organism evidence="3 4">
    <name type="scientific">Candidatus Intestinimonas merdavium</name>
    <dbReference type="NCBI Taxonomy" id="2838622"/>
    <lineage>
        <taxon>Bacteria</taxon>
        <taxon>Bacillati</taxon>
        <taxon>Bacillota</taxon>
        <taxon>Clostridia</taxon>
        <taxon>Eubacteriales</taxon>
        <taxon>Intestinimonas</taxon>
    </lineage>
</organism>
<sequence length="290" mass="31307">MTLLQRRLGSSTLWFCLLAYSVIFILLQRLVFPRLHLPADAATLASACLASFPVLLYGRIQSPWSSRSAAERPGATALLYLFGLDMTFKLVVSLSTPGLDSLLRFAGLSAQPAAAPESAFSPILAIYVCLLGPVLEELIYRGVLLSRLRPYGALFALVLSSICFGLMHHDLYQGLSACLSGLIYGYAALRYSLPAAICLHIAGNTVSTALPLLKEAGTAGSLILLCLVFGSFLVALLGTLLLVSRKKKQPRWLSTQSSPLRPANMLSSPMLWVVILFDTAYTLKASLTLL</sequence>
<evidence type="ECO:0000313" key="3">
    <source>
        <dbReference type="EMBL" id="HIY74291.1"/>
    </source>
</evidence>
<dbReference type="Pfam" id="PF02517">
    <property type="entry name" value="Rce1-like"/>
    <property type="match status" value="1"/>
</dbReference>
<dbReference type="EMBL" id="DXCX01000103">
    <property type="protein sequence ID" value="HIY74291.1"/>
    <property type="molecule type" value="Genomic_DNA"/>
</dbReference>
<dbReference type="InterPro" id="IPR003675">
    <property type="entry name" value="Rce1/LyrA-like_dom"/>
</dbReference>
<evidence type="ECO:0000259" key="2">
    <source>
        <dbReference type="Pfam" id="PF02517"/>
    </source>
</evidence>
<keyword evidence="3" id="KW-0378">Hydrolase</keyword>
<keyword evidence="3" id="KW-0482">Metalloprotease</keyword>
<comment type="caution">
    <text evidence="3">The sequence shown here is derived from an EMBL/GenBank/DDBJ whole genome shotgun (WGS) entry which is preliminary data.</text>
</comment>
<evidence type="ECO:0000313" key="4">
    <source>
        <dbReference type="Proteomes" id="UP000886824"/>
    </source>
</evidence>
<dbReference type="InterPro" id="IPR052710">
    <property type="entry name" value="CAAX_protease"/>
</dbReference>
<dbReference type="GO" id="GO:0080120">
    <property type="term" value="P:CAAX-box protein maturation"/>
    <property type="evidence" value="ECO:0007669"/>
    <property type="project" value="UniProtKB-ARBA"/>
</dbReference>
<gene>
    <name evidence="3" type="ORF">H9826_10045</name>
</gene>
<dbReference type="GO" id="GO:0004175">
    <property type="term" value="F:endopeptidase activity"/>
    <property type="evidence" value="ECO:0007669"/>
    <property type="project" value="UniProtKB-ARBA"/>
</dbReference>
<dbReference type="Proteomes" id="UP000886824">
    <property type="component" value="Unassembled WGS sequence"/>
</dbReference>
<keyword evidence="1" id="KW-0812">Transmembrane</keyword>
<dbReference type="PANTHER" id="PTHR36435">
    <property type="entry name" value="SLR1288 PROTEIN"/>
    <property type="match status" value="1"/>
</dbReference>